<dbReference type="EMBL" id="GBRH01164363">
    <property type="protein sequence ID" value="JAE33533.1"/>
    <property type="molecule type" value="Transcribed_RNA"/>
</dbReference>
<protein>
    <submittedName>
        <fullName evidence="1">Uncharacterized protein</fullName>
    </submittedName>
</protein>
<proteinExistence type="predicted"/>
<evidence type="ECO:0000313" key="1">
    <source>
        <dbReference type="EMBL" id="JAE33533.1"/>
    </source>
</evidence>
<accession>A0A0A9HKY2</accession>
<organism evidence="1">
    <name type="scientific">Arundo donax</name>
    <name type="common">Giant reed</name>
    <name type="synonym">Donax arundinaceus</name>
    <dbReference type="NCBI Taxonomy" id="35708"/>
    <lineage>
        <taxon>Eukaryota</taxon>
        <taxon>Viridiplantae</taxon>
        <taxon>Streptophyta</taxon>
        <taxon>Embryophyta</taxon>
        <taxon>Tracheophyta</taxon>
        <taxon>Spermatophyta</taxon>
        <taxon>Magnoliopsida</taxon>
        <taxon>Liliopsida</taxon>
        <taxon>Poales</taxon>
        <taxon>Poaceae</taxon>
        <taxon>PACMAD clade</taxon>
        <taxon>Arundinoideae</taxon>
        <taxon>Arundineae</taxon>
        <taxon>Arundo</taxon>
    </lineage>
</organism>
<name>A0A0A9HKY2_ARUDO</name>
<reference evidence="1" key="2">
    <citation type="journal article" date="2015" name="Data Brief">
        <title>Shoot transcriptome of the giant reed, Arundo donax.</title>
        <authorList>
            <person name="Barrero R.A."/>
            <person name="Guerrero F.D."/>
            <person name="Moolhuijzen P."/>
            <person name="Goolsby J.A."/>
            <person name="Tidwell J."/>
            <person name="Bellgard S.E."/>
            <person name="Bellgard M.I."/>
        </authorList>
    </citation>
    <scope>NUCLEOTIDE SEQUENCE</scope>
    <source>
        <tissue evidence="1">Shoot tissue taken approximately 20 cm above the soil surface</tissue>
    </source>
</reference>
<sequence>MKGRIYVCMFVHVCMDICKSIVLDCKFV</sequence>
<reference evidence="1" key="1">
    <citation type="submission" date="2014-09" db="EMBL/GenBank/DDBJ databases">
        <authorList>
            <person name="Magalhaes I.L.F."/>
            <person name="Oliveira U."/>
            <person name="Santos F.R."/>
            <person name="Vidigal T.H.D.A."/>
            <person name="Brescovit A.D."/>
            <person name="Santos A.J."/>
        </authorList>
    </citation>
    <scope>NUCLEOTIDE SEQUENCE</scope>
    <source>
        <tissue evidence="1">Shoot tissue taken approximately 20 cm above the soil surface</tissue>
    </source>
</reference>
<dbReference type="AlphaFoldDB" id="A0A0A9HKY2"/>